<dbReference type="Gene3D" id="3.40.50.300">
    <property type="entry name" value="P-loop containing nucleotide triphosphate hydrolases"/>
    <property type="match status" value="1"/>
</dbReference>
<dbReference type="InterPro" id="IPR027417">
    <property type="entry name" value="P-loop_NTPase"/>
</dbReference>
<protein>
    <submittedName>
        <fullName evidence="2">Uncharacterized protein</fullName>
    </submittedName>
</protein>
<evidence type="ECO:0000313" key="2">
    <source>
        <dbReference type="EMBL" id="TNM97298.1"/>
    </source>
</evidence>
<organism evidence="2 3">
    <name type="scientific">Takifugu bimaculatus</name>
    <dbReference type="NCBI Taxonomy" id="433685"/>
    <lineage>
        <taxon>Eukaryota</taxon>
        <taxon>Metazoa</taxon>
        <taxon>Chordata</taxon>
        <taxon>Craniata</taxon>
        <taxon>Vertebrata</taxon>
        <taxon>Euteleostomi</taxon>
        <taxon>Actinopterygii</taxon>
        <taxon>Neopterygii</taxon>
        <taxon>Teleostei</taxon>
        <taxon>Neoteleostei</taxon>
        <taxon>Acanthomorphata</taxon>
        <taxon>Eupercaria</taxon>
        <taxon>Tetraodontiformes</taxon>
        <taxon>Tetradontoidea</taxon>
        <taxon>Tetraodontidae</taxon>
        <taxon>Takifugu</taxon>
    </lineage>
</organism>
<keyword evidence="1" id="KW-0812">Transmembrane</keyword>
<dbReference type="SUPFAM" id="SSF52540">
    <property type="entry name" value="P-loop containing nucleoside triphosphate hydrolases"/>
    <property type="match status" value="1"/>
</dbReference>
<keyword evidence="1" id="KW-1133">Transmembrane helix</keyword>
<name>A0A4Z2BZY4_9TELE</name>
<reference evidence="2 3" key="1">
    <citation type="submission" date="2019-04" db="EMBL/GenBank/DDBJ databases">
        <title>The sequence and de novo assembly of Takifugu bimaculatus genome using PacBio and Hi-C technologies.</title>
        <authorList>
            <person name="Xu P."/>
            <person name="Liu B."/>
            <person name="Zhou Z."/>
        </authorList>
    </citation>
    <scope>NUCLEOTIDE SEQUENCE [LARGE SCALE GENOMIC DNA]</scope>
    <source>
        <strain evidence="2">TB-2018</strain>
        <tissue evidence="2">Muscle</tissue>
    </source>
</reference>
<proteinExistence type="predicted"/>
<dbReference type="Proteomes" id="UP000516260">
    <property type="component" value="Chromosome 16"/>
</dbReference>
<dbReference type="AlphaFoldDB" id="A0A4Z2BZY4"/>
<comment type="caution">
    <text evidence="2">The sequence shown here is derived from an EMBL/GenBank/DDBJ whole genome shotgun (WGS) entry which is preliminary data.</text>
</comment>
<evidence type="ECO:0000256" key="1">
    <source>
        <dbReference type="SAM" id="Phobius"/>
    </source>
</evidence>
<gene>
    <name evidence="2" type="ORF">fugu_015454</name>
</gene>
<evidence type="ECO:0000313" key="3">
    <source>
        <dbReference type="Proteomes" id="UP000516260"/>
    </source>
</evidence>
<keyword evidence="1" id="KW-0472">Membrane</keyword>
<keyword evidence="3" id="KW-1185">Reference proteome</keyword>
<accession>A0A4Z2BZY4</accession>
<feature type="transmembrane region" description="Helical" evidence="1">
    <location>
        <begin position="77"/>
        <end position="99"/>
    </location>
</feature>
<dbReference type="EMBL" id="SWLE01000008">
    <property type="protein sequence ID" value="TNM97298.1"/>
    <property type="molecule type" value="Genomic_DNA"/>
</dbReference>
<sequence>MDSKIPCVVIAAKSDLHEVRQHYSLPPLEFCRKHKLHPPQPFTCNTSDPLGKELYTRLTTMAMYPHMAQADLKNSTFWLRASLGATVCAVLGFAMYRALLKQR</sequence>